<dbReference type="EC" id="2.7.4.22" evidence="11"/>
<feature type="binding site" evidence="11">
    <location>
        <position position="56"/>
    </location>
    <ligand>
        <name>UMP</name>
        <dbReference type="ChEBI" id="CHEBI:57865"/>
    </ligand>
</feature>
<feature type="binding site" evidence="11">
    <location>
        <position position="153"/>
    </location>
    <ligand>
        <name>ATP</name>
        <dbReference type="ChEBI" id="CHEBI:30616"/>
    </ligand>
</feature>
<protein>
    <recommendedName>
        <fullName evidence="11">Uridylate kinase</fullName>
        <shortName evidence="11">UK</shortName>
        <ecNumber evidence="11">2.7.4.22</ecNumber>
    </recommendedName>
    <alternativeName>
        <fullName evidence="11">Uridine monophosphate kinase</fullName>
        <shortName evidence="11">UMP kinase</shortName>
        <shortName evidence="11">UMPK</shortName>
    </alternativeName>
</protein>
<dbReference type="PANTHER" id="PTHR42833">
    <property type="entry name" value="URIDYLATE KINASE"/>
    <property type="match status" value="1"/>
</dbReference>
<evidence type="ECO:0000256" key="4">
    <source>
        <dbReference type="ARBA" id="ARBA00022490"/>
    </source>
</evidence>
<feature type="binding site" evidence="11">
    <location>
        <position position="36"/>
    </location>
    <ligand>
        <name>UMP</name>
        <dbReference type="ChEBI" id="CHEBI:57865"/>
    </ligand>
</feature>
<comment type="activity regulation">
    <text evidence="11">Inhibited by UTP.</text>
</comment>
<dbReference type="InterPro" id="IPR001048">
    <property type="entry name" value="Asp/Glu/Uridylate_kinase"/>
</dbReference>
<evidence type="ECO:0000259" key="12">
    <source>
        <dbReference type="Pfam" id="PF00696"/>
    </source>
</evidence>
<evidence type="ECO:0000256" key="5">
    <source>
        <dbReference type="ARBA" id="ARBA00022679"/>
    </source>
</evidence>
<comment type="pathway">
    <text evidence="2 11">Pyrimidine metabolism; CTP biosynthesis via de novo pathway; UDP from UMP (UMPK route): step 1/1.</text>
</comment>
<dbReference type="GO" id="GO:0005829">
    <property type="term" value="C:cytosol"/>
    <property type="evidence" value="ECO:0007669"/>
    <property type="project" value="TreeGrafter"/>
</dbReference>
<evidence type="ECO:0000256" key="3">
    <source>
        <dbReference type="ARBA" id="ARBA00007614"/>
    </source>
</evidence>
<dbReference type="UniPathway" id="UPA00159">
    <property type="reaction ID" value="UER00275"/>
</dbReference>
<dbReference type="GO" id="GO:0005524">
    <property type="term" value="F:ATP binding"/>
    <property type="evidence" value="ECO:0007669"/>
    <property type="project" value="UniProtKB-KW"/>
</dbReference>
<evidence type="ECO:0000313" key="14">
    <source>
        <dbReference type="Proteomes" id="UP000315751"/>
    </source>
</evidence>
<dbReference type="Proteomes" id="UP000315751">
    <property type="component" value="Unassembled WGS sequence"/>
</dbReference>
<keyword evidence="8 11" id="KW-0067">ATP-binding</keyword>
<proteinExistence type="inferred from homology"/>
<dbReference type="SUPFAM" id="SSF53633">
    <property type="entry name" value="Carbamate kinase-like"/>
    <property type="match status" value="1"/>
</dbReference>
<dbReference type="GO" id="GO:0033862">
    <property type="term" value="F:UMP kinase activity"/>
    <property type="evidence" value="ECO:0007669"/>
    <property type="project" value="UniProtKB-EC"/>
</dbReference>
<comment type="catalytic activity">
    <reaction evidence="10 11">
        <text>UMP + ATP = UDP + ADP</text>
        <dbReference type="Rhea" id="RHEA:24400"/>
        <dbReference type="ChEBI" id="CHEBI:30616"/>
        <dbReference type="ChEBI" id="CHEBI:57865"/>
        <dbReference type="ChEBI" id="CHEBI:58223"/>
        <dbReference type="ChEBI" id="CHEBI:456216"/>
        <dbReference type="EC" id="2.7.4.22"/>
    </reaction>
</comment>
<keyword evidence="7 11" id="KW-0418">Kinase</keyword>
<comment type="caution">
    <text evidence="11">Lacks conserved residue(s) required for the propagation of feature annotation.</text>
</comment>
<keyword evidence="6 11" id="KW-0547">Nucleotide-binding</keyword>
<accession>A0A560HF89</accession>
<keyword evidence="5 11" id="KW-0808">Transferase</keyword>
<dbReference type="InterPro" id="IPR011817">
    <property type="entry name" value="Uridylate_kinase"/>
</dbReference>
<dbReference type="OrthoDB" id="9807458at2"/>
<evidence type="ECO:0000256" key="8">
    <source>
        <dbReference type="ARBA" id="ARBA00022840"/>
    </source>
</evidence>
<gene>
    <name evidence="11" type="primary">pyrH</name>
    <name evidence="13" type="ORF">FBZ90_103206</name>
</gene>
<comment type="subcellular location">
    <subcellularLocation>
        <location evidence="1 11">Cytoplasm</location>
    </subcellularLocation>
</comment>
<dbReference type="Gene3D" id="3.40.1160.10">
    <property type="entry name" value="Acetylglutamate kinase-like"/>
    <property type="match status" value="1"/>
</dbReference>
<dbReference type="Pfam" id="PF00696">
    <property type="entry name" value="AA_kinase"/>
    <property type="match status" value="1"/>
</dbReference>
<dbReference type="PANTHER" id="PTHR42833:SF4">
    <property type="entry name" value="URIDYLATE KINASE PUMPKIN, CHLOROPLASTIC"/>
    <property type="match status" value="1"/>
</dbReference>
<comment type="subunit">
    <text evidence="11">Homohexamer.</text>
</comment>
<keyword evidence="9 11" id="KW-0665">Pyrimidine biosynthesis</keyword>
<feature type="binding site" evidence="11">
    <location>
        <begin position="117"/>
        <end position="124"/>
    </location>
    <ligand>
        <name>UMP</name>
        <dbReference type="ChEBI" id="CHEBI:57865"/>
    </ligand>
</feature>
<sequence>MGDREFGLDQKVVNRVADEVKTVIAMGVEVCLVIGGGNIFRGVSGAASGMERATADNMGMLATVMNALAMQSALERIGVPTRVQSAIPMASVCEPFIRRRAVRHMEKGRVVIFAAGTGNPFFTTDTAAALRASEMGCEALLKGTKVDGVYTADPKKDPTAERLSSLSYLHVLSNDLQVMDATAISLARENNIPILVFSIHEEGAFAEVMDGRGHFTIITEEEA</sequence>
<evidence type="ECO:0000256" key="1">
    <source>
        <dbReference type="ARBA" id="ARBA00004496"/>
    </source>
</evidence>
<evidence type="ECO:0000256" key="2">
    <source>
        <dbReference type="ARBA" id="ARBA00004791"/>
    </source>
</evidence>
<comment type="caution">
    <text evidence="13">The sequence shown here is derived from an EMBL/GenBank/DDBJ whole genome shotgun (WGS) entry which is preliminary data.</text>
</comment>
<evidence type="ECO:0000313" key="13">
    <source>
        <dbReference type="EMBL" id="TWB44299.1"/>
    </source>
</evidence>
<evidence type="ECO:0000256" key="6">
    <source>
        <dbReference type="ARBA" id="ARBA00022741"/>
    </source>
</evidence>
<feature type="binding site" evidence="11">
    <location>
        <position position="41"/>
    </location>
    <ligand>
        <name>ATP</name>
        <dbReference type="ChEBI" id="CHEBI:30616"/>
    </ligand>
</feature>
<dbReference type="InterPro" id="IPR036393">
    <property type="entry name" value="AceGlu_kinase-like_sf"/>
</dbReference>
<dbReference type="GO" id="GO:0044210">
    <property type="term" value="P:'de novo' CTP biosynthetic process"/>
    <property type="evidence" value="ECO:0007669"/>
    <property type="project" value="UniProtKB-UniRule"/>
</dbReference>
<dbReference type="AlphaFoldDB" id="A0A560HF89"/>
<keyword evidence="14" id="KW-1185">Reference proteome</keyword>
<dbReference type="FunFam" id="3.40.1160.10:FF:000001">
    <property type="entry name" value="Uridylate kinase"/>
    <property type="match status" value="1"/>
</dbReference>
<comment type="function">
    <text evidence="11">Catalyzes the reversible phosphorylation of UMP to UDP.</text>
</comment>
<feature type="binding site" evidence="11">
    <location>
        <position position="37"/>
    </location>
    <ligand>
        <name>ATP</name>
        <dbReference type="ChEBI" id="CHEBI:30616"/>
    </ligand>
</feature>
<dbReference type="HAMAP" id="MF_01220_B">
    <property type="entry name" value="PyrH_B"/>
    <property type="match status" value="1"/>
</dbReference>
<evidence type="ECO:0000256" key="11">
    <source>
        <dbReference type="HAMAP-Rule" id="MF_01220"/>
    </source>
</evidence>
<dbReference type="InterPro" id="IPR015963">
    <property type="entry name" value="Uridylate_kinase_bac"/>
</dbReference>
<feature type="domain" description="Aspartate/glutamate/uridylate kinase" evidence="12">
    <location>
        <begin position="9"/>
        <end position="198"/>
    </location>
</feature>
<evidence type="ECO:0000256" key="10">
    <source>
        <dbReference type="ARBA" id="ARBA00047767"/>
    </source>
</evidence>
<feature type="binding site" evidence="11">
    <location>
        <position position="150"/>
    </location>
    <ligand>
        <name>ATP</name>
        <dbReference type="ChEBI" id="CHEBI:30616"/>
    </ligand>
</feature>
<keyword evidence="4 11" id="KW-0963">Cytoplasm</keyword>
<organism evidence="13 14">
    <name type="scientific">Nitrospirillum amazonense</name>
    <dbReference type="NCBI Taxonomy" id="28077"/>
    <lineage>
        <taxon>Bacteria</taxon>
        <taxon>Pseudomonadati</taxon>
        <taxon>Pseudomonadota</taxon>
        <taxon>Alphaproteobacteria</taxon>
        <taxon>Rhodospirillales</taxon>
        <taxon>Azospirillaceae</taxon>
        <taxon>Nitrospirillum</taxon>
    </lineage>
</organism>
<dbReference type="PIRSF" id="PIRSF005650">
    <property type="entry name" value="Uridylate_kin"/>
    <property type="match status" value="1"/>
</dbReference>
<dbReference type="CDD" id="cd04254">
    <property type="entry name" value="AAK_UMPK-PyrH-Ec"/>
    <property type="match status" value="1"/>
</dbReference>
<comment type="similarity">
    <text evidence="3 11">Belongs to the UMP kinase family.</text>
</comment>
<reference evidence="13 14" key="1">
    <citation type="submission" date="2019-06" db="EMBL/GenBank/DDBJ databases">
        <title>Genomic Encyclopedia of Type Strains, Phase IV (KMG-V): Genome sequencing to study the core and pangenomes of soil and plant-associated prokaryotes.</title>
        <authorList>
            <person name="Whitman W."/>
        </authorList>
    </citation>
    <scope>NUCLEOTIDE SEQUENCE [LARGE SCALE GENOMIC DNA]</scope>
    <source>
        <strain evidence="13 14">BR 11622</strain>
    </source>
</reference>
<dbReference type="EMBL" id="VITR01000003">
    <property type="protein sequence ID" value="TWB44299.1"/>
    <property type="molecule type" value="Genomic_DNA"/>
</dbReference>
<evidence type="ECO:0000256" key="9">
    <source>
        <dbReference type="ARBA" id="ARBA00022975"/>
    </source>
</evidence>
<dbReference type="GO" id="GO:0006225">
    <property type="term" value="P:UDP biosynthetic process"/>
    <property type="evidence" value="ECO:0007669"/>
    <property type="project" value="TreeGrafter"/>
</dbReference>
<name>A0A560HF89_9PROT</name>
<feature type="binding site" evidence="11">
    <location>
        <position position="144"/>
    </location>
    <ligand>
        <name>ATP</name>
        <dbReference type="ChEBI" id="CHEBI:30616"/>
    </ligand>
</feature>
<evidence type="ECO:0000256" key="7">
    <source>
        <dbReference type="ARBA" id="ARBA00022777"/>
    </source>
</evidence>
<dbReference type="NCBIfam" id="TIGR02075">
    <property type="entry name" value="pyrH_bact"/>
    <property type="match status" value="1"/>
</dbReference>